<dbReference type="Proteomes" id="UP000076502">
    <property type="component" value="Unassembled WGS sequence"/>
</dbReference>
<feature type="domain" description="Dynein regulatory complex subunit 7 MORN" evidence="7">
    <location>
        <begin position="253"/>
        <end position="540"/>
    </location>
</feature>
<organism evidence="9 10">
    <name type="scientific">Dufourea novaeangliae</name>
    <name type="common">Sweat bee</name>
    <dbReference type="NCBI Taxonomy" id="178035"/>
    <lineage>
        <taxon>Eukaryota</taxon>
        <taxon>Metazoa</taxon>
        <taxon>Ecdysozoa</taxon>
        <taxon>Arthropoda</taxon>
        <taxon>Hexapoda</taxon>
        <taxon>Insecta</taxon>
        <taxon>Pterygota</taxon>
        <taxon>Neoptera</taxon>
        <taxon>Endopterygota</taxon>
        <taxon>Hymenoptera</taxon>
        <taxon>Apocrita</taxon>
        <taxon>Aculeata</taxon>
        <taxon>Apoidea</taxon>
        <taxon>Anthophila</taxon>
        <taxon>Halictidae</taxon>
        <taxon>Rophitinae</taxon>
        <taxon>Dufourea</taxon>
    </lineage>
</organism>
<evidence type="ECO:0000259" key="8">
    <source>
        <dbReference type="Pfam" id="PF24671"/>
    </source>
</evidence>
<keyword evidence="5" id="KW-0732">Signal</keyword>
<dbReference type="GO" id="GO:0031514">
    <property type="term" value="C:motile cilium"/>
    <property type="evidence" value="ECO:0007669"/>
    <property type="project" value="TreeGrafter"/>
</dbReference>
<dbReference type="PROSITE" id="PS51257">
    <property type="entry name" value="PROKAR_LIPOPROTEIN"/>
    <property type="match status" value="1"/>
</dbReference>
<keyword evidence="10" id="KW-1185">Reference proteome</keyword>
<comment type="subcellular location">
    <subcellularLocation>
        <location evidence="1">Cytoplasm</location>
        <location evidence="1">Cytoskeleton</location>
    </subcellularLocation>
</comment>
<accession>A0A154P308</accession>
<feature type="coiled-coil region" evidence="4">
    <location>
        <begin position="82"/>
        <end position="114"/>
    </location>
</feature>
<evidence type="ECO:0000313" key="10">
    <source>
        <dbReference type="Proteomes" id="UP000076502"/>
    </source>
</evidence>
<evidence type="ECO:0000256" key="4">
    <source>
        <dbReference type="SAM" id="Coils"/>
    </source>
</evidence>
<dbReference type="InterPro" id="IPR056292">
    <property type="entry name" value="DRC7_C"/>
</dbReference>
<dbReference type="PANTHER" id="PTHR35249:SF2">
    <property type="entry name" value="DYNEIN REGULATORY COMPLEX SUBUNIT 7"/>
    <property type="match status" value="1"/>
</dbReference>
<dbReference type="STRING" id="178035.A0A154P308"/>
<reference evidence="9 10" key="1">
    <citation type="submission" date="2015-07" db="EMBL/GenBank/DDBJ databases">
        <title>The genome of Dufourea novaeangliae.</title>
        <authorList>
            <person name="Pan H."/>
            <person name="Kapheim K."/>
        </authorList>
    </citation>
    <scope>NUCLEOTIDE SEQUENCE [LARGE SCALE GENOMIC DNA]</scope>
    <source>
        <strain evidence="9">0120121106</strain>
        <tissue evidence="9">Whole body</tissue>
    </source>
</reference>
<keyword evidence="4" id="KW-0175">Coiled coil</keyword>
<dbReference type="GO" id="GO:0005856">
    <property type="term" value="C:cytoskeleton"/>
    <property type="evidence" value="ECO:0007669"/>
    <property type="project" value="UniProtKB-SubCell"/>
</dbReference>
<dbReference type="Pfam" id="PF24667">
    <property type="entry name" value="MORN_DRC7"/>
    <property type="match status" value="1"/>
</dbReference>
<dbReference type="AlphaFoldDB" id="A0A154P308"/>
<evidence type="ECO:0000259" key="7">
    <source>
        <dbReference type="Pfam" id="PF24667"/>
    </source>
</evidence>
<gene>
    <name evidence="9" type="ORF">WN55_10121</name>
</gene>
<feature type="signal peptide" evidence="5">
    <location>
        <begin position="1"/>
        <end position="24"/>
    </location>
</feature>
<feature type="chain" id="PRO_5007599226" evidence="5">
    <location>
        <begin position="25"/>
        <end position="700"/>
    </location>
</feature>
<dbReference type="GO" id="GO:0030317">
    <property type="term" value="P:flagellated sperm motility"/>
    <property type="evidence" value="ECO:0007669"/>
    <property type="project" value="TreeGrafter"/>
</dbReference>
<dbReference type="Pfam" id="PF24656">
    <property type="entry name" value="CEPT76_peptidase"/>
    <property type="match status" value="1"/>
</dbReference>
<evidence type="ECO:0000256" key="5">
    <source>
        <dbReference type="SAM" id="SignalP"/>
    </source>
</evidence>
<dbReference type="OrthoDB" id="10262874at2759"/>
<feature type="domain" description="Dynein regulatory complex subunit 7 C-terminal" evidence="8">
    <location>
        <begin position="586"/>
        <end position="692"/>
    </location>
</feature>
<evidence type="ECO:0000256" key="1">
    <source>
        <dbReference type="ARBA" id="ARBA00004245"/>
    </source>
</evidence>
<evidence type="ECO:0000256" key="2">
    <source>
        <dbReference type="ARBA" id="ARBA00022490"/>
    </source>
</evidence>
<dbReference type="EMBL" id="KQ434809">
    <property type="protein sequence ID" value="KZC06212.1"/>
    <property type="molecule type" value="Genomic_DNA"/>
</dbReference>
<evidence type="ECO:0000313" key="9">
    <source>
        <dbReference type="EMBL" id="KZC06212.1"/>
    </source>
</evidence>
<protein>
    <submittedName>
        <fullName evidence="9">Coiled-coil domain-containing protein lobo like protein</fullName>
    </submittedName>
</protein>
<keyword evidence="2" id="KW-0963">Cytoplasm</keyword>
<name>A0A154P308_DUFNO</name>
<evidence type="ECO:0000259" key="6">
    <source>
        <dbReference type="Pfam" id="PF24656"/>
    </source>
</evidence>
<sequence length="700" mass="82918">MQKFHKGNCFECATFLTSLLLGQGYNAFVVSGCASREQTTCDLTRIAYPYKRQPEPPPRSPVEIEISKYKLESPAEYKSQFLAELEEEEQRKLQEKLKRQEEEQQRLIEELEQSPLDKHWGFRVHAWVAILPELGGLRDQEFSGPLFIEPSTGVSYNSLDTDELYLNVESIWNDQNYWVNMQSSSVSCSNIIWDLTKLELWEHVLPGEPWTMRGIGEAIDEDSAILQEKHLDMPISYVQEIQITDEEYERRYPNGMKTIFYKKTKVDLYTPYLHLDGLIERITKYDDYDYLNLIEYEELYVNRSDQLVKCKKNLTNDSVIDFYERGRPDQCKEHRYFGNGPDTVDMERILEFYHVARIDGLSRLEMHPNYLTQHFVDRDDFLYYSFNRLENRHAEFSQERNIPSSNDIHYREISKILEEFNRNETVKASKDVAIREFAIGENEIRLTYHYEPGQYSRATRMYIKPPLAERGDRLVLNPTMTQGYNPSNVPDKTVELLYELEMQLKQEDRSISYVRGTEVEVSNFLKIRDDEYLSPKLLVSVFNKTRDEETVTEIMHDWSRVQSKKSMMDTVDYLKPYLARLGNPDELSMQQAFILRNQCLNDYKQLLIDRANKILHKFDEDSQKVTKMQEKLLFQANELTREEEEQILEQMNEINFNMMTLETRLNRHKNLVPARYKMLVNHLEQNSHLATFRSTFPSFI</sequence>
<feature type="domain" description="CEP76/DRC7 peptidase-like" evidence="6">
    <location>
        <begin position="139"/>
        <end position="202"/>
    </location>
</feature>
<evidence type="ECO:0000256" key="3">
    <source>
        <dbReference type="ARBA" id="ARBA00023212"/>
    </source>
</evidence>
<dbReference type="InterPro" id="IPR056291">
    <property type="entry name" value="MORN_DRC7"/>
</dbReference>
<dbReference type="InterPro" id="IPR033551">
    <property type="entry name" value="DRC7/lobo"/>
</dbReference>
<dbReference type="InterPro" id="IPR056290">
    <property type="entry name" value="CEPT76/DRC7_peptidase-like_dom"/>
</dbReference>
<proteinExistence type="predicted"/>
<dbReference type="Pfam" id="PF24671">
    <property type="entry name" value="DRC7_C"/>
    <property type="match status" value="1"/>
</dbReference>
<keyword evidence="3" id="KW-0206">Cytoskeleton</keyword>
<dbReference type="PANTHER" id="PTHR35249">
    <property type="entry name" value="DYNEIN REGULATORY COMPLEX SUBUNIT 7"/>
    <property type="match status" value="1"/>
</dbReference>